<evidence type="ECO:0000259" key="4">
    <source>
        <dbReference type="PROSITE" id="PS51782"/>
    </source>
</evidence>
<dbReference type="Gene3D" id="2.70.70.10">
    <property type="entry name" value="Glucose Permease (Domain IIA)"/>
    <property type="match status" value="1"/>
</dbReference>
<dbReference type="InterPro" id="IPR016047">
    <property type="entry name" value="M23ase_b-sheet_dom"/>
</dbReference>
<feature type="domain" description="LysM" evidence="4">
    <location>
        <begin position="122"/>
        <end position="166"/>
    </location>
</feature>
<evidence type="ECO:0000256" key="3">
    <source>
        <dbReference type="SAM" id="SignalP"/>
    </source>
</evidence>
<dbReference type="RefSeq" id="WP_119497009.1">
    <property type="nucleotide sequence ID" value="NZ_NRJH01000032.1"/>
</dbReference>
<dbReference type="PANTHER" id="PTHR21666">
    <property type="entry name" value="PEPTIDASE-RELATED"/>
    <property type="match status" value="1"/>
</dbReference>
<dbReference type="CDD" id="cd00118">
    <property type="entry name" value="LysM"/>
    <property type="match status" value="1"/>
</dbReference>
<protein>
    <recommendedName>
        <fullName evidence="4">LysM domain-containing protein</fullName>
    </recommendedName>
</protein>
<dbReference type="Pfam" id="PF01476">
    <property type="entry name" value="LysM"/>
    <property type="match status" value="1"/>
</dbReference>
<dbReference type="SUPFAM" id="SSF54106">
    <property type="entry name" value="LysM domain"/>
    <property type="match status" value="1"/>
</dbReference>
<comment type="caution">
    <text evidence="5">The sequence shown here is derived from an EMBL/GenBank/DDBJ whole genome shotgun (WGS) entry which is preliminary data.</text>
</comment>
<evidence type="ECO:0000256" key="2">
    <source>
        <dbReference type="SAM" id="MobiDB-lite"/>
    </source>
</evidence>
<dbReference type="PROSITE" id="PS51782">
    <property type="entry name" value="LYSM"/>
    <property type="match status" value="1"/>
</dbReference>
<dbReference type="EMBL" id="NRJH01000032">
    <property type="protein sequence ID" value="RIY32577.1"/>
    <property type="molecule type" value="Genomic_DNA"/>
</dbReference>
<organism evidence="5 6">
    <name type="scientific">Psittacicella melopsittaci</name>
    <dbReference type="NCBI Taxonomy" id="2028576"/>
    <lineage>
        <taxon>Bacteria</taxon>
        <taxon>Pseudomonadati</taxon>
        <taxon>Pseudomonadota</taxon>
        <taxon>Gammaproteobacteria</taxon>
        <taxon>Pasteurellales</taxon>
        <taxon>Psittacicellaceae</taxon>
        <taxon>Psittacicella</taxon>
    </lineage>
</organism>
<dbReference type="PROSITE" id="PS51257">
    <property type="entry name" value="PROKAR_LIPOPROTEIN"/>
    <property type="match status" value="1"/>
</dbReference>
<comment type="similarity">
    <text evidence="1">Belongs to the E.coli NlpD/Haemophilus LppB family.</text>
</comment>
<dbReference type="InterPro" id="IPR036779">
    <property type="entry name" value="LysM_dom_sf"/>
</dbReference>
<dbReference type="SUPFAM" id="SSF51261">
    <property type="entry name" value="Duplicated hybrid motif"/>
    <property type="match status" value="1"/>
</dbReference>
<dbReference type="InterPro" id="IPR011055">
    <property type="entry name" value="Dup_hybrid_motif"/>
</dbReference>
<keyword evidence="6" id="KW-1185">Reference proteome</keyword>
<keyword evidence="3" id="KW-0732">Signal</keyword>
<sequence>MNPKVFKLSLTALVAGILAACSAPQSSAPIYNITNSGTYAGSSNNTTTNQNSVPQQQQTDTSSINPSFTVRPAEDNSSDTTYNAPVTQQVQQCEATQPFVIPRGTDNKPIYSRITKGSYKAKNYVVQQGDTFYLLGYLSGTSAEEVARINRMNVNDVLSPGTVVVLNPNACATSSQAPVAAGTTTPAPTATATVTAPTATTTAPTQAATAPTTTPTATAPTPAPTQTATTPTQTTTAPTQTTTTSTASAADSKPTVAAQGRATGANALLWPANGRVIQTYSNRDGSDHSIHIAGTIGDRIFASQDGHVIFAGVYNKYGNTVIINHNNSMLTVYACNSSLRVKANQTVKKGDVIALMGNTCGNNGTMLFYQVRVNGNPVDPLNYLAKR</sequence>
<feature type="compositionally biased region" description="Low complexity" evidence="2">
    <location>
        <begin position="178"/>
        <end position="250"/>
    </location>
</feature>
<feature type="region of interest" description="Disordered" evidence="2">
    <location>
        <begin position="42"/>
        <end position="81"/>
    </location>
</feature>
<name>A0A3A1Y8Y1_9GAMM</name>
<gene>
    <name evidence="5" type="ORF">CJP74_04150</name>
</gene>
<dbReference type="Pfam" id="PF01551">
    <property type="entry name" value="Peptidase_M23"/>
    <property type="match status" value="1"/>
</dbReference>
<evidence type="ECO:0000256" key="1">
    <source>
        <dbReference type="ARBA" id="ARBA00038420"/>
    </source>
</evidence>
<dbReference type="Gene3D" id="3.10.350.10">
    <property type="entry name" value="LysM domain"/>
    <property type="match status" value="1"/>
</dbReference>
<dbReference type="InterPro" id="IPR050570">
    <property type="entry name" value="Cell_wall_metabolism_enzyme"/>
</dbReference>
<dbReference type="PANTHER" id="PTHR21666:SF263">
    <property type="entry name" value="MUREIN HYDROLASE ACTIVATOR NLPD"/>
    <property type="match status" value="1"/>
</dbReference>
<dbReference type="OrthoDB" id="9795421at2"/>
<evidence type="ECO:0000313" key="6">
    <source>
        <dbReference type="Proteomes" id="UP000266258"/>
    </source>
</evidence>
<reference evidence="5 6" key="1">
    <citation type="submission" date="2017-08" db="EMBL/GenBank/DDBJ databases">
        <title>Reclassification of Bisgaard taxon 37 and 44.</title>
        <authorList>
            <person name="Christensen H."/>
        </authorList>
    </citation>
    <scope>NUCLEOTIDE SEQUENCE [LARGE SCALE GENOMIC DNA]</scope>
    <source>
        <strain evidence="5 6">B96_4</strain>
    </source>
</reference>
<accession>A0A3A1Y8Y1</accession>
<dbReference type="InterPro" id="IPR018392">
    <property type="entry name" value="LysM"/>
</dbReference>
<dbReference type="AlphaFoldDB" id="A0A3A1Y8Y1"/>
<feature type="chain" id="PRO_5017188268" description="LysM domain-containing protein" evidence="3">
    <location>
        <begin position="29"/>
        <end position="387"/>
    </location>
</feature>
<feature type="signal peptide" evidence="3">
    <location>
        <begin position="1"/>
        <end position="28"/>
    </location>
</feature>
<dbReference type="GO" id="GO:0004222">
    <property type="term" value="F:metalloendopeptidase activity"/>
    <property type="evidence" value="ECO:0007669"/>
    <property type="project" value="TreeGrafter"/>
</dbReference>
<dbReference type="CDD" id="cd12797">
    <property type="entry name" value="M23_peptidase"/>
    <property type="match status" value="1"/>
</dbReference>
<proteinExistence type="inferred from homology"/>
<dbReference type="Proteomes" id="UP000266258">
    <property type="component" value="Unassembled WGS sequence"/>
</dbReference>
<evidence type="ECO:0000313" key="5">
    <source>
        <dbReference type="EMBL" id="RIY32577.1"/>
    </source>
</evidence>
<feature type="compositionally biased region" description="Low complexity" evidence="2">
    <location>
        <begin position="42"/>
        <end position="61"/>
    </location>
</feature>
<feature type="region of interest" description="Disordered" evidence="2">
    <location>
        <begin position="178"/>
        <end position="255"/>
    </location>
</feature>